<evidence type="ECO:0008006" key="3">
    <source>
        <dbReference type="Google" id="ProtNLM"/>
    </source>
</evidence>
<dbReference type="EMBL" id="CP021416">
    <property type="protein sequence ID" value="ARU47725.1"/>
    <property type="molecule type" value="Genomic_DNA"/>
</dbReference>
<evidence type="ECO:0000313" key="1">
    <source>
        <dbReference type="EMBL" id="ARU47725.1"/>
    </source>
</evidence>
<sequence>MSKTKYLVISSVVVAALAVTPLVVSHKVDSSIETNRVLLEKNGQKLEILSKSGYLTGTRTFSLEVVDAKKARDFLLTTLVEKNAQYKLFAESLKTETDEGINDAFDGLKFSGEITNSNFLPSDVKVSLSLNQLPRSIQESIANDKVTSDAILPLLTRGVLALDMTFGSDQKLKDVKFKDIKEEIKAEGTVLSINTEKQMLTLAEHGGSVQGVLGIGKQNFGINSDMFMFKSELQDFVYNFSYQDDLNNKGDLKIGKYAFEINDEYTNAKFDLGSLKANSSVEDVKKDLQIKADYTFDDIAVNNSSADITLKKLFAKLFLRGINSDTMKKVQADYNMLLLGTVPLEDKVLIDDFIALVNHGVKLDLGIALQGFSTEMINLKDVSIDTTLVVAENNYSDKQSPLALLGLLDITSKVKVHKEDRATLESLGLTSAEDFALGKEEGDFFIYEIAMKNGAISVNGQTIQ</sequence>
<dbReference type="RefSeq" id="WP_087437787.1">
    <property type="nucleotide sequence ID" value="NZ_CP021416.1"/>
</dbReference>
<name>A0A1Y0HK53_9BACT</name>
<evidence type="ECO:0000313" key="2">
    <source>
        <dbReference type="Proteomes" id="UP000196005"/>
    </source>
</evidence>
<dbReference type="KEGG" id="suls:Sdiek1_0549"/>
<dbReference type="Proteomes" id="UP000196005">
    <property type="component" value="Chromosome"/>
</dbReference>
<accession>A0A1Y0HK53</accession>
<reference evidence="2" key="1">
    <citation type="submission" date="2017-05" db="EMBL/GenBank/DDBJ databases">
        <title>Dechlorination kinetics govern the competition between two new strains of the genus Sulfurospirillum.</title>
        <authorList>
            <person name="Buttet G.F."/>
            <person name="Murray A.M."/>
            <person name="Goris T."/>
            <person name="Burion M."/>
            <person name="Lin B."/>
            <person name="Rolle M."/>
            <person name="Maillard J."/>
        </authorList>
    </citation>
    <scope>NUCLEOTIDE SEQUENCE [LARGE SCALE GENOMIC DNA]</scope>
    <source>
        <strain evidence="2">SL2-1</strain>
    </source>
</reference>
<proteinExistence type="predicted"/>
<dbReference type="AlphaFoldDB" id="A0A1Y0HK53"/>
<keyword evidence="2" id="KW-1185">Reference proteome</keyword>
<protein>
    <recommendedName>
        <fullName evidence="3">YdgA family protein</fullName>
    </recommendedName>
</protein>
<organism evidence="1 2">
    <name type="scientific">Sulfurospirillum diekertiae</name>
    <dbReference type="NCBI Taxonomy" id="1854492"/>
    <lineage>
        <taxon>Bacteria</taxon>
        <taxon>Pseudomonadati</taxon>
        <taxon>Campylobacterota</taxon>
        <taxon>Epsilonproteobacteria</taxon>
        <taxon>Campylobacterales</taxon>
        <taxon>Sulfurospirillaceae</taxon>
        <taxon>Sulfurospirillum</taxon>
    </lineage>
</organism>
<dbReference type="OrthoDB" id="5337834at2"/>
<gene>
    <name evidence="1" type="ORF">Sdiek1_0549</name>
</gene>